<comment type="subcellular location">
    <subcellularLocation>
        <location evidence="1">Mitochondrion inner membrane</location>
        <topology evidence="1">Peripheral membrane protein</topology>
    </subcellularLocation>
</comment>
<dbReference type="InterPro" id="IPR035427">
    <property type="entry name" value="Tim10-like_dom_sf"/>
</dbReference>
<organism evidence="6 7">
    <name type="scientific">Panthera pardus</name>
    <name type="common">Leopard</name>
    <name type="synonym">Felis pardus</name>
    <dbReference type="NCBI Taxonomy" id="9691"/>
    <lineage>
        <taxon>Eukaryota</taxon>
        <taxon>Metazoa</taxon>
        <taxon>Chordata</taxon>
        <taxon>Craniata</taxon>
        <taxon>Vertebrata</taxon>
        <taxon>Euteleostomi</taxon>
        <taxon>Mammalia</taxon>
        <taxon>Eutheria</taxon>
        <taxon>Laurasiatheria</taxon>
        <taxon>Carnivora</taxon>
        <taxon>Feliformia</taxon>
        <taxon>Felidae</taxon>
        <taxon>Pantherinae</taxon>
        <taxon>Panthera</taxon>
    </lineage>
</organism>
<feature type="region of interest" description="Disordered" evidence="5">
    <location>
        <begin position="80"/>
        <end position="99"/>
    </location>
</feature>
<name>A0A9V1F578_PANPR</name>
<dbReference type="PANTHER" id="PTHR13172">
    <property type="entry name" value="MITOCHONDRIAL IMPORT INNER MEMBRANE TRANSLOCASE SUBUNIT TIM9B"/>
    <property type="match status" value="1"/>
</dbReference>
<evidence type="ECO:0000256" key="2">
    <source>
        <dbReference type="ARBA" id="ARBA00022927"/>
    </source>
</evidence>
<evidence type="ECO:0000313" key="6">
    <source>
        <dbReference type="Proteomes" id="UP001165780"/>
    </source>
</evidence>
<keyword evidence="2" id="KW-0653">Protein transport</keyword>
<proteinExistence type="predicted"/>
<evidence type="ECO:0000256" key="4">
    <source>
        <dbReference type="ARBA" id="ARBA00023157"/>
    </source>
</evidence>
<dbReference type="Proteomes" id="UP001165780">
    <property type="component" value="Unplaced"/>
</dbReference>
<accession>A0A9V1F578</accession>
<sequence length="99" mass="11202">MVSVSTGKVKVGELTFQSKKETHTSEKVTDKHTKRICTQYKYQIQEFDQIKQFKEFLGTYNKFPATCFLGCVKDPTTRGIKPEQTNEALAPKTGLLGQP</sequence>
<dbReference type="GO" id="GO:0005743">
    <property type="term" value="C:mitochondrial inner membrane"/>
    <property type="evidence" value="ECO:0007669"/>
    <property type="project" value="UniProtKB-SubCell"/>
</dbReference>
<protein>
    <submittedName>
        <fullName evidence="7">Mitochondrial import inner membrane translocase subunit Tim9-like</fullName>
    </submittedName>
</protein>
<dbReference type="GeneID" id="109261846"/>
<dbReference type="GO" id="GO:0015031">
    <property type="term" value="P:protein transport"/>
    <property type="evidence" value="ECO:0007669"/>
    <property type="project" value="UniProtKB-KW"/>
</dbReference>
<keyword evidence="4" id="KW-1015">Disulfide bond</keyword>
<evidence type="ECO:0000256" key="5">
    <source>
        <dbReference type="SAM" id="MobiDB-lite"/>
    </source>
</evidence>
<keyword evidence="2" id="KW-0813">Transport</keyword>
<keyword evidence="6" id="KW-1185">Reference proteome</keyword>
<keyword evidence="3" id="KW-0811">Translocation</keyword>
<dbReference type="Gene3D" id="1.10.287.810">
    <property type="entry name" value="Mitochondrial import inner membrane translocase subunit tim13 like domains"/>
    <property type="match status" value="1"/>
</dbReference>
<dbReference type="AlphaFoldDB" id="A0A9V1F578"/>
<evidence type="ECO:0000256" key="1">
    <source>
        <dbReference type="ARBA" id="ARBA00004637"/>
    </source>
</evidence>
<evidence type="ECO:0000313" key="7">
    <source>
        <dbReference type="RefSeq" id="XP_019295832.2"/>
    </source>
</evidence>
<dbReference type="KEGG" id="ppad:109261846"/>
<dbReference type="InterPro" id="IPR050673">
    <property type="entry name" value="Mito_inner_translocase_sub"/>
</dbReference>
<dbReference type="RefSeq" id="XP_019295832.2">
    <property type="nucleotide sequence ID" value="XM_019440287.2"/>
</dbReference>
<reference evidence="7" key="1">
    <citation type="submission" date="2025-08" db="UniProtKB">
        <authorList>
            <consortium name="RefSeq"/>
        </authorList>
    </citation>
    <scope>IDENTIFICATION</scope>
    <source>
        <tissue evidence="7">Whole blood</tissue>
    </source>
</reference>
<evidence type="ECO:0000256" key="3">
    <source>
        <dbReference type="ARBA" id="ARBA00023010"/>
    </source>
</evidence>
<gene>
    <name evidence="7" type="primary">LOC109261846</name>
</gene>